<dbReference type="InterPro" id="IPR016009">
    <property type="entry name" value="tRNA_MeTrfase_TRMD/TRM10"/>
</dbReference>
<feature type="binding site" evidence="15 16">
    <location>
        <position position="125"/>
    </location>
    <ligand>
        <name>S-adenosyl-L-methionine</name>
        <dbReference type="ChEBI" id="CHEBI:59789"/>
    </ligand>
</feature>
<dbReference type="InterPro" id="IPR029028">
    <property type="entry name" value="Alpha/beta_knot_MTases"/>
</dbReference>
<feature type="domain" description="tRNA methyltransferase TRMD/TRM10-type" evidence="18">
    <location>
        <begin position="1"/>
        <end position="239"/>
    </location>
</feature>
<evidence type="ECO:0000313" key="19">
    <source>
        <dbReference type="EMBL" id="KKR91957.1"/>
    </source>
</evidence>
<evidence type="ECO:0000256" key="7">
    <source>
        <dbReference type="ARBA" id="ARBA00022490"/>
    </source>
</evidence>
<evidence type="ECO:0000256" key="5">
    <source>
        <dbReference type="ARBA" id="ARBA00012807"/>
    </source>
</evidence>
<comment type="subcellular location">
    <subcellularLocation>
        <location evidence="2 15 17">Cytoplasm</location>
    </subcellularLocation>
</comment>
<evidence type="ECO:0000256" key="3">
    <source>
        <dbReference type="ARBA" id="ARBA00007630"/>
    </source>
</evidence>
<evidence type="ECO:0000256" key="13">
    <source>
        <dbReference type="ARBA" id="ARBA00033392"/>
    </source>
</evidence>
<dbReference type="PIRSF" id="PIRSF000386">
    <property type="entry name" value="tRNA_mtase"/>
    <property type="match status" value="1"/>
</dbReference>
<dbReference type="Pfam" id="PF01746">
    <property type="entry name" value="tRNA_m1G_MT"/>
    <property type="match status" value="1"/>
</dbReference>
<evidence type="ECO:0000256" key="12">
    <source>
        <dbReference type="ARBA" id="ARBA00029736"/>
    </source>
</evidence>
<accession>A0A0G0XVJ2</accession>
<dbReference type="PATRIC" id="fig|1618635.3.peg.150"/>
<name>A0A0G0XVJ2_9BACT</name>
<dbReference type="FunFam" id="3.40.1280.10:FF:000001">
    <property type="entry name" value="tRNA (guanine-N(1)-)-methyltransferase"/>
    <property type="match status" value="1"/>
</dbReference>
<dbReference type="Gene3D" id="1.10.1270.20">
    <property type="entry name" value="tRNA(m1g37)methyltransferase, domain 2"/>
    <property type="match status" value="1"/>
</dbReference>
<comment type="catalytic activity">
    <reaction evidence="14 15 17">
        <text>guanosine(37) in tRNA + S-adenosyl-L-methionine = N(1)-methylguanosine(37) in tRNA + S-adenosyl-L-homocysteine + H(+)</text>
        <dbReference type="Rhea" id="RHEA:36899"/>
        <dbReference type="Rhea" id="RHEA-COMP:10145"/>
        <dbReference type="Rhea" id="RHEA-COMP:10147"/>
        <dbReference type="ChEBI" id="CHEBI:15378"/>
        <dbReference type="ChEBI" id="CHEBI:57856"/>
        <dbReference type="ChEBI" id="CHEBI:59789"/>
        <dbReference type="ChEBI" id="CHEBI:73542"/>
        <dbReference type="ChEBI" id="CHEBI:74269"/>
        <dbReference type="EC" id="2.1.1.228"/>
    </reaction>
</comment>
<dbReference type="InterPro" id="IPR002649">
    <property type="entry name" value="tRNA_m1G_MeTrfase_TrmD"/>
</dbReference>
<evidence type="ECO:0000256" key="15">
    <source>
        <dbReference type="HAMAP-Rule" id="MF_00605"/>
    </source>
</evidence>
<sequence>MTFHIITIFPNIFDSYFNESIIKRALKNNLISIKIHNLRDWTTDKHKTVDDAPFGGGAGMVMKIEPLYQALKAVKSQITNSKFQTNSKSKIPNSKIILLSAKGKAWNQKLAKSHAKLDSIILICGRYEGVDGRITEFIDEEISIGDYVLTGGEIGAIAIIDSVTRLLPGALGNADSAKNESHSTPGVLEHPQYTRPKVFQFTPLIKGARGIKKLRVPKVLLSGNHKKIEEWRKKHSKTKKSL</sequence>
<keyword evidence="8 15" id="KW-0489">Methyltransferase</keyword>
<evidence type="ECO:0000256" key="10">
    <source>
        <dbReference type="ARBA" id="ARBA00022691"/>
    </source>
</evidence>
<keyword evidence="7 15" id="KW-0963">Cytoplasm</keyword>
<gene>
    <name evidence="15" type="primary">trmD</name>
    <name evidence="19" type="ORF">UU43_C0001G0137</name>
</gene>
<evidence type="ECO:0000256" key="17">
    <source>
        <dbReference type="RuleBase" id="RU003464"/>
    </source>
</evidence>
<proteinExistence type="inferred from homology"/>
<comment type="function">
    <text evidence="1 15 17">Specifically methylates guanosine-37 in various tRNAs.</text>
</comment>
<dbReference type="InterPro" id="IPR023148">
    <property type="entry name" value="tRNA_m1G_MeTrfase_C_sf"/>
</dbReference>
<reference evidence="19 20" key="1">
    <citation type="journal article" date="2015" name="Nature">
        <title>rRNA introns, odd ribosomes, and small enigmatic genomes across a large radiation of phyla.</title>
        <authorList>
            <person name="Brown C.T."/>
            <person name="Hug L.A."/>
            <person name="Thomas B.C."/>
            <person name="Sharon I."/>
            <person name="Castelle C.J."/>
            <person name="Singh A."/>
            <person name="Wilkins M.J."/>
            <person name="Williams K.H."/>
            <person name="Banfield J.F."/>
        </authorList>
    </citation>
    <scope>NUCLEOTIDE SEQUENCE [LARGE SCALE GENOMIC DNA]</scope>
</reference>
<dbReference type="Gene3D" id="3.40.1280.10">
    <property type="match status" value="1"/>
</dbReference>
<dbReference type="Proteomes" id="UP000034190">
    <property type="component" value="Unassembled WGS sequence"/>
</dbReference>
<dbReference type="NCBIfam" id="NF000648">
    <property type="entry name" value="PRK00026.1"/>
    <property type="match status" value="1"/>
</dbReference>
<protein>
    <recommendedName>
        <fullName evidence="6 15">tRNA (guanine-N(1)-)-methyltransferase</fullName>
        <ecNumber evidence="5 15">2.1.1.228</ecNumber>
    </recommendedName>
    <alternativeName>
        <fullName evidence="12 15">M1G-methyltransferase</fullName>
    </alternativeName>
    <alternativeName>
        <fullName evidence="13 15">tRNA [GM37] methyltransferase</fullName>
    </alternativeName>
</protein>
<dbReference type="GO" id="GO:0002939">
    <property type="term" value="P:tRNA N1-guanine methylation"/>
    <property type="evidence" value="ECO:0007669"/>
    <property type="project" value="TreeGrafter"/>
</dbReference>
<dbReference type="GO" id="GO:0052906">
    <property type="term" value="F:tRNA (guanine(37)-N1)-methyltransferase activity"/>
    <property type="evidence" value="ECO:0007669"/>
    <property type="project" value="UniProtKB-UniRule"/>
</dbReference>
<evidence type="ECO:0000256" key="16">
    <source>
        <dbReference type="PIRSR" id="PIRSR000386-1"/>
    </source>
</evidence>
<dbReference type="PANTHER" id="PTHR46417">
    <property type="entry name" value="TRNA (GUANINE-N(1)-)-METHYLTRANSFERASE"/>
    <property type="match status" value="1"/>
</dbReference>
<evidence type="ECO:0000256" key="9">
    <source>
        <dbReference type="ARBA" id="ARBA00022679"/>
    </source>
</evidence>
<keyword evidence="9 15" id="KW-0808">Transferase</keyword>
<evidence type="ECO:0000256" key="1">
    <source>
        <dbReference type="ARBA" id="ARBA00002634"/>
    </source>
</evidence>
<evidence type="ECO:0000313" key="20">
    <source>
        <dbReference type="Proteomes" id="UP000034190"/>
    </source>
</evidence>
<dbReference type="GO" id="GO:0005829">
    <property type="term" value="C:cytosol"/>
    <property type="evidence" value="ECO:0007669"/>
    <property type="project" value="TreeGrafter"/>
</dbReference>
<dbReference type="AlphaFoldDB" id="A0A0G0XVJ2"/>
<evidence type="ECO:0000256" key="11">
    <source>
        <dbReference type="ARBA" id="ARBA00022694"/>
    </source>
</evidence>
<dbReference type="HAMAP" id="MF_00605">
    <property type="entry name" value="TrmD"/>
    <property type="match status" value="1"/>
</dbReference>
<evidence type="ECO:0000259" key="18">
    <source>
        <dbReference type="Pfam" id="PF01746"/>
    </source>
</evidence>
<dbReference type="CDD" id="cd18080">
    <property type="entry name" value="TrmD-like"/>
    <property type="match status" value="1"/>
</dbReference>
<dbReference type="EMBL" id="LCAP01000001">
    <property type="protein sequence ID" value="KKR91957.1"/>
    <property type="molecule type" value="Genomic_DNA"/>
</dbReference>
<dbReference type="InterPro" id="IPR029026">
    <property type="entry name" value="tRNA_m1G_MTases_N"/>
</dbReference>
<dbReference type="EC" id="2.1.1.228" evidence="5 15"/>
<evidence type="ECO:0000256" key="4">
    <source>
        <dbReference type="ARBA" id="ARBA00011738"/>
    </source>
</evidence>
<evidence type="ECO:0000256" key="14">
    <source>
        <dbReference type="ARBA" id="ARBA00047783"/>
    </source>
</evidence>
<comment type="similarity">
    <text evidence="3 15 17">Belongs to the RNA methyltransferase TrmD family.</text>
</comment>
<dbReference type="SUPFAM" id="SSF75217">
    <property type="entry name" value="alpha/beta knot"/>
    <property type="match status" value="1"/>
</dbReference>
<evidence type="ECO:0000256" key="2">
    <source>
        <dbReference type="ARBA" id="ARBA00004496"/>
    </source>
</evidence>
<organism evidence="19 20">
    <name type="scientific">Candidatus Falkowbacteria bacterium GW2011_GWA2_41_14</name>
    <dbReference type="NCBI Taxonomy" id="1618635"/>
    <lineage>
        <taxon>Bacteria</taxon>
        <taxon>Candidatus Falkowiibacteriota</taxon>
    </lineage>
</organism>
<feature type="binding site" evidence="15 16">
    <location>
        <begin position="144"/>
        <end position="149"/>
    </location>
    <ligand>
        <name>S-adenosyl-L-methionine</name>
        <dbReference type="ChEBI" id="CHEBI:59789"/>
    </ligand>
</feature>
<comment type="subunit">
    <text evidence="4 15 17">Homodimer.</text>
</comment>
<dbReference type="NCBIfam" id="TIGR00088">
    <property type="entry name" value="trmD"/>
    <property type="match status" value="1"/>
</dbReference>
<dbReference type="PANTHER" id="PTHR46417:SF1">
    <property type="entry name" value="TRNA (GUANINE-N(1)-)-METHYLTRANSFERASE"/>
    <property type="match status" value="1"/>
</dbReference>
<keyword evidence="11 15" id="KW-0819">tRNA processing</keyword>
<keyword evidence="10 15" id="KW-0949">S-adenosyl-L-methionine</keyword>
<comment type="caution">
    <text evidence="19">The sequence shown here is derived from an EMBL/GenBank/DDBJ whole genome shotgun (WGS) entry which is preliminary data.</text>
</comment>
<evidence type="ECO:0000256" key="6">
    <source>
        <dbReference type="ARBA" id="ARBA00014679"/>
    </source>
</evidence>
<evidence type="ECO:0000256" key="8">
    <source>
        <dbReference type="ARBA" id="ARBA00022603"/>
    </source>
</evidence>